<proteinExistence type="predicted"/>
<reference evidence="2" key="2">
    <citation type="submission" date="2022-01" db="EMBL/GenBank/DDBJ databases">
        <authorList>
            <person name="Yamashiro T."/>
            <person name="Shiraishi A."/>
            <person name="Satake H."/>
            <person name="Nakayama K."/>
        </authorList>
    </citation>
    <scope>NUCLEOTIDE SEQUENCE</scope>
</reference>
<accession>A0ABQ5J034</accession>
<name>A0ABQ5J034_9ASTR</name>
<protein>
    <submittedName>
        <fullName evidence="2">Uncharacterized protein</fullName>
    </submittedName>
</protein>
<gene>
    <name evidence="2" type="ORF">Tco_1122116</name>
</gene>
<dbReference type="Proteomes" id="UP001151760">
    <property type="component" value="Unassembled WGS sequence"/>
</dbReference>
<evidence type="ECO:0000313" key="2">
    <source>
        <dbReference type="EMBL" id="GJU05686.1"/>
    </source>
</evidence>
<comment type="caution">
    <text evidence="2">The sequence shown here is derived from an EMBL/GenBank/DDBJ whole genome shotgun (WGS) entry which is preliminary data.</text>
</comment>
<organism evidence="2 3">
    <name type="scientific">Tanacetum coccineum</name>
    <dbReference type="NCBI Taxonomy" id="301880"/>
    <lineage>
        <taxon>Eukaryota</taxon>
        <taxon>Viridiplantae</taxon>
        <taxon>Streptophyta</taxon>
        <taxon>Embryophyta</taxon>
        <taxon>Tracheophyta</taxon>
        <taxon>Spermatophyta</taxon>
        <taxon>Magnoliopsida</taxon>
        <taxon>eudicotyledons</taxon>
        <taxon>Gunneridae</taxon>
        <taxon>Pentapetalae</taxon>
        <taxon>asterids</taxon>
        <taxon>campanulids</taxon>
        <taxon>Asterales</taxon>
        <taxon>Asteraceae</taxon>
        <taxon>Asteroideae</taxon>
        <taxon>Anthemideae</taxon>
        <taxon>Anthemidinae</taxon>
        <taxon>Tanacetum</taxon>
    </lineage>
</organism>
<feature type="compositionally biased region" description="Polar residues" evidence="1">
    <location>
        <begin position="117"/>
        <end position="130"/>
    </location>
</feature>
<sequence>MHGLIGGARVRSSELRGRVNLLYSDRPIHHHLAVMVEREAWMAREAWGFSMDISDDTCSHVLALRTTVVEQRALISGLQAEPHRDNYAMQPVKYYGLFPASRRKWHQEEGPQEPRGQGQSPQLPHRSQTLLPPPTFGHQCPTAGHD</sequence>
<feature type="region of interest" description="Disordered" evidence="1">
    <location>
        <begin position="103"/>
        <end position="146"/>
    </location>
</feature>
<keyword evidence="3" id="KW-1185">Reference proteome</keyword>
<evidence type="ECO:0000313" key="3">
    <source>
        <dbReference type="Proteomes" id="UP001151760"/>
    </source>
</evidence>
<evidence type="ECO:0000256" key="1">
    <source>
        <dbReference type="SAM" id="MobiDB-lite"/>
    </source>
</evidence>
<reference evidence="2" key="1">
    <citation type="journal article" date="2022" name="Int. J. Mol. Sci.">
        <title>Draft Genome of Tanacetum Coccineum: Genomic Comparison of Closely Related Tanacetum-Family Plants.</title>
        <authorList>
            <person name="Yamashiro T."/>
            <person name="Shiraishi A."/>
            <person name="Nakayama K."/>
            <person name="Satake H."/>
        </authorList>
    </citation>
    <scope>NUCLEOTIDE SEQUENCE</scope>
</reference>
<dbReference type="EMBL" id="BQNB010021368">
    <property type="protein sequence ID" value="GJU05686.1"/>
    <property type="molecule type" value="Genomic_DNA"/>
</dbReference>